<protein>
    <submittedName>
        <fullName evidence="3">Polysaccharide lyase family 7 protein</fullName>
    </submittedName>
</protein>
<comment type="caution">
    <text evidence="3">The sequence shown here is derived from an EMBL/GenBank/DDBJ whole genome shotgun (WGS) entry which is preliminary data.</text>
</comment>
<accession>A0A559KGX2</accession>
<feature type="signal peptide" evidence="1">
    <location>
        <begin position="1"/>
        <end position="24"/>
    </location>
</feature>
<evidence type="ECO:0000313" key="4">
    <source>
        <dbReference type="Proteomes" id="UP000317036"/>
    </source>
</evidence>
<keyword evidence="3" id="KW-0456">Lyase</keyword>
<dbReference type="InterPro" id="IPR014895">
    <property type="entry name" value="Alginate_lyase_2"/>
</dbReference>
<dbReference type="EMBL" id="VNJI01000003">
    <property type="protein sequence ID" value="TVY11372.1"/>
    <property type="molecule type" value="Genomic_DNA"/>
</dbReference>
<feature type="chain" id="PRO_5038622726" evidence="1">
    <location>
        <begin position="25"/>
        <end position="271"/>
    </location>
</feature>
<reference evidence="3 4" key="1">
    <citation type="submission" date="2019-07" db="EMBL/GenBank/DDBJ databases">
        <authorList>
            <person name="Kim J."/>
        </authorList>
    </citation>
    <scope>NUCLEOTIDE SEQUENCE [LARGE SCALE GENOMIC DNA]</scope>
    <source>
        <strain evidence="3 4">JC52</strain>
    </source>
</reference>
<evidence type="ECO:0000259" key="2">
    <source>
        <dbReference type="Pfam" id="PF08787"/>
    </source>
</evidence>
<evidence type="ECO:0000256" key="1">
    <source>
        <dbReference type="SAM" id="SignalP"/>
    </source>
</evidence>
<dbReference type="OrthoDB" id="179999at2"/>
<dbReference type="AlphaFoldDB" id="A0A559KGX2"/>
<keyword evidence="1" id="KW-0732">Signal</keyword>
<gene>
    <name evidence="3" type="ORF">FPZ49_03860</name>
</gene>
<feature type="domain" description="Alginate lyase 2" evidence="2">
    <location>
        <begin position="56"/>
        <end position="268"/>
    </location>
</feature>
<keyword evidence="4" id="KW-1185">Reference proteome</keyword>
<organism evidence="3 4">
    <name type="scientific">Paenibacillus cremeus</name>
    <dbReference type="NCBI Taxonomy" id="2163881"/>
    <lineage>
        <taxon>Bacteria</taxon>
        <taxon>Bacillati</taxon>
        <taxon>Bacillota</taxon>
        <taxon>Bacilli</taxon>
        <taxon>Bacillales</taxon>
        <taxon>Paenibacillaceae</taxon>
        <taxon>Paenibacillus</taxon>
    </lineage>
</organism>
<dbReference type="GO" id="GO:0016829">
    <property type="term" value="F:lyase activity"/>
    <property type="evidence" value="ECO:0007669"/>
    <property type="project" value="UniProtKB-KW"/>
</dbReference>
<dbReference type="SUPFAM" id="SSF49899">
    <property type="entry name" value="Concanavalin A-like lectins/glucanases"/>
    <property type="match status" value="1"/>
</dbReference>
<dbReference type="PROSITE" id="PS51257">
    <property type="entry name" value="PROKAR_LIPOPROTEIN"/>
    <property type="match status" value="1"/>
</dbReference>
<dbReference type="Pfam" id="PF08787">
    <property type="entry name" value="Alginate_lyase2"/>
    <property type="match status" value="1"/>
</dbReference>
<dbReference type="Proteomes" id="UP000317036">
    <property type="component" value="Unassembled WGS sequence"/>
</dbReference>
<dbReference type="RefSeq" id="WP_144843436.1">
    <property type="nucleotide sequence ID" value="NZ_VNJI01000003.1"/>
</dbReference>
<sequence length="271" mass="28953">MNRRSLRMLSSITAILLISAITVACSTKQQPSLAAEKSVDKDTTKLNPSFAPGGNFDLSKWELQLPTGSKFTTISSGKLQGPSGYQDLYFYTDKTDGSMTFMCPTTGTTSSGSLHPRTEFREITSGWATSGTNIMTVIEKVTQVPGNTAIGQIFQAPPSPSKPLLEVQYTKDGSLKLMLEDTNKGGSSTIHPIGNVPLGKPFTYSLSLTGTTITVTIDGKASTFTMPPSFEGEHFYFKVGNYDQTAKAGAPGATPGTIVQVYSLNVTHQPS</sequence>
<dbReference type="InterPro" id="IPR013320">
    <property type="entry name" value="ConA-like_dom_sf"/>
</dbReference>
<evidence type="ECO:0000313" key="3">
    <source>
        <dbReference type="EMBL" id="TVY11372.1"/>
    </source>
</evidence>
<proteinExistence type="predicted"/>
<dbReference type="Gene3D" id="2.60.120.200">
    <property type="match status" value="1"/>
</dbReference>
<name>A0A559KGX2_9BACL</name>